<accession>G0NDC2</accession>
<evidence type="ECO:0000256" key="4">
    <source>
        <dbReference type="PROSITE-ProRule" id="PRU00175"/>
    </source>
</evidence>
<dbReference type="InterPro" id="IPR013083">
    <property type="entry name" value="Znf_RING/FYVE/PHD"/>
</dbReference>
<sequence length="240" mass="27290">MARPSLRSDSSQGVGTSSGRKKKEKKKPTIAQKTTRKTAPRKPAPKSPKSARPRVKYTAADVRRMKKELEDLIEETEAEKDKNNMLVEEQTKELFELKRTEETQKEEDFDAGLKFLTEEAKECKKRMEIDKQSKKCEATTCLQKYLDQSRGLSAHFQSRFEALEADGGPAQSYKKCELCNAQWSQIGDSVPRILDCGHTMCDKCTQKFVIPGGRVRCPFDKKKSYGQGTIPKNYTLLNIQ</sequence>
<dbReference type="PANTHER" id="PTHR47156">
    <property type="entry name" value="PROTEIN CBG20824"/>
    <property type="match status" value="1"/>
</dbReference>
<dbReference type="GO" id="GO:0008270">
    <property type="term" value="F:zinc ion binding"/>
    <property type="evidence" value="ECO:0007669"/>
    <property type="project" value="UniProtKB-KW"/>
</dbReference>
<dbReference type="SUPFAM" id="SSF57850">
    <property type="entry name" value="RING/U-box"/>
    <property type="match status" value="1"/>
</dbReference>
<evidence type="ECO:0000256" key="5">
    <source>
        <dbReference type="SAM" id="MobiDB-lite"/>
    </source>
</evidence>
<feature type="region of interest" description="Disordered" evidence="5">
    <location>
        <begin position="1"/>
        <end position="61"/>
    </location>
</feature>
<dbReference type="Proteomes" id="UP000008068">
    <property type="component" value="Unassembled WGS sequence"/>
</dbReference>
<dbReference type="Pfam" id="PF00097">
    <property type="entry name" value="zf-C3HC4"/>
    <property type="match status" value="1"/>
</dbReference>
<gene>
    <name evidence="7" type="ORF">CAEBREN_06471</name>
</gene>
<feature type="compositionally biased region" description="Polar residues" evidence="5">
    <location>
        <begin position="7"/>
        <end position="18"/>
    </location>
</feature>
<keyword evidence="2 4" id="KW-0863">Zinc-finger</keyword>
<organism evidence="8">
    <name type="scientific">Caenorhabditis brenneri</name>
    <name type="common">Nematode worm</name>
    <dbReference type="NCBI Taxonomy" id="135651"/>
    <lineage>
        <taxon>Eukaryota</taxon>
        <taxon>Metazoa</taxon>
        <taxon>Ecdysozoa</taxon>
        <taxon>Nematoda</taxon>
        <taxon>Chromadorea</taxon>
        <taxon>Rhabditida</taxon>
        <taxon>Rhabditina</taxon>
        <taxon>Rhabditomorpha</taxon>
        <taxon>Rhabditoidea</taxon>
        <taxon>Rhabditidae</taxon>
        <taxon>Peloderinae</taxon>
        <taxon>Caenorhabditis</taxon>
    </lineage>
</organism>
<evidence type="ECO:0000313" key="7">
    <source>
        <dbReference type="EMBL" id="EGT58289.1"/>
    </source>
</evidence>
<dbReference type="HOGENOM" id="CLU_1166741_0_0_1"/>
<name>G0NDC2_CAEBE</name>
<evidence type="ECO:0000256" key="2">
    <source>
        <dbReference type="ARBA" id="ARBA00022771"/>
    </source>
</evidence>
<dbReference type="InterPro" id="IPR018957">
    <property type="entry name" value="Znf_C3HC4_RING-type"/>
</dbReference>
<evidence type="ECO:0000256" key="1">
    <source>
        <dbReference type="ARBA" id="ARBA00022723"/>
    </source>
</evidence>
<dbReference type="InParanoid" id="G0NDC2"/>
<keyword evidence="1" id="KW-0479">Metal-binding</keyword>
<reference evidence="8" key="1">
    <citation type="submission" date="2011-07" db="EMBL/GenBank/DDBJ databases">
        <authorList>
            <consortium name="Caenorhabditis brenneri Sequencing and Analysis Consortium"/>
            <person name="Wilson R.K."/>
        </authorList>
    </citation>
    <scope>NUCLEOTIDE SEQUENCE [LARGE SCALE GENOMIC DNA]</scope>
    <source>
        <strain evidence="8">PB2801</strain>
    </source>
</reference>
<keyword evidence="3" id="KW-0862">Zinc</keyword>
<evidence type="ECO:0000256" key="3">
    <source>
        <dbReference type="ARBA" id="ARBA00022833"/>
    </source>
</evidence>
<dbReference type="EMBL" id="GL379867">
    <property type="protein sequence ID" value="EGT58289.1"/>
    <property type="molecule type" value="Genomic_DNA"/>
</dbReference>
<evidence type="ECO:0000259" key="6">
    <source>
        <dbReference type="PROSITE" id="PS50089"/>
    </source>
</evidence>
<dbReference type="eggNOG" id="KOG4185">
    <property type="taxonomic scope" value="Eukaryota"/>
</dbReference>
<dbReference type="SMART" id="SM00184">
    <property type="entry name" value="RING"/>
    <property type="match status" value="1"/>
</dbReference>
<dbReference type="InterPro" id="IPR052667">
    <property type="entry name" value="E3_ubiquitin-ligase_RING"/>
</dbReference>
<protein>
    <recommendedName>
        <fullName evidence="6">RING-type domain-containing protein</fullName>
    </recommendedName>
</protein>
<keyword evidence="8" id="KW-1185">Reference proteome</keyword>
<dbReference type="OrthoDB" id="5874122at2759"/>
<proteinExistence type="predicted"/>
<evidence type="ECO:0000313" key="8">
    <source>
        <dbReference type="Proteomes" id="UP000008068"/>
    </source>
</evidence>
<feature type="domain" description="RING-type" evidence="6">
    <location>
        <begin position="176"/>
        <end position="221"/>
    </location>
</feature>
<feature type="compositionally biased region" description="Basic residues" evidence="5">
    <location>
        <begin position="19"/>
        <end position="55"/>
    </location>
</feature>
<dbReference type="Gene3D" id="3.30.40.10">
    <property type="entry name" value="Zinc/RING finger domain, C3HC4 (zinc finger)"/>
    <property type="match status" value="1"/>
</dbReference>
<dbReference type="InterPro" id="IPR001841">
    <property type="entry name" value="Znf_RING"/>
</dbReference>
<dbReference type="PANTHER" id="PTHR47156:SF5">
    <property type="entry name" value="RING-TYPE DOMAIN-CONTAINING PROTEIN"/>
    <property type="match status" value="1"/>
</dbReference>
<dbReference type="AlphaFoldDB" id="G0NDC2"/>
<dbReference type="PROSITE" id="PS50089">
    <property type="entry name" value="ZF_RING_2"/>
    <property type="match status" value="1"/>
</dbReference>
<dbReference type="STRING" id="135651.G0NDC2"/>